<dbReference type="Pfam" id="PF13620">
    <property type="entry name" value="CarboxypepD_reg"/>
    <property type="match status" value="1"/>
</dbReference>
<dbReference type="SUPFAM" id="SSF56935">
    <property type="entry name" value="Porins"/>
    <property type="match status" value="1"/>
</dbReference>
<evidence type="ECO:0000313" key="8">
    <source>
        <dbReference type="Proteomes" id="UP000627292"/>
    </source>
</evidence>
<evidence type="ECO:0000256" key="2">
    <source>
        <dbReference type="ARBA" id="ARBA00023136"/>
    </source>
</evidence>
<feature type="domain" description="TonB-dependent receptor plug" evidence="6">
    <location>
        <begin position="235"/>
        <end position="327"/>
    </location>
</feature>
<keyword evidence="8" id="KW-1185">Reference proteome</keyword>
<dbReference type="InterPro" id="IPR036942">
    <property type="entry name" value="Beta-barrel_TonB_sf"/>
</dbReference>
<evidence type="ECO:0000256" key="4">
    <source>
        <dbReference type="RuleBase" id="RU003357"/>
    </source>
</evidence>
<protein>
    <submittedName>
        <fullName evidence="7">Outer membrane protein</fullName>
    </submittedName>
</protein>
<dbReference type="Proteomes" id="UP000627292">
    <property type="component" value="Unassembled WGS sequence"/>
</dbReference>
<dbReference type="InterPro" id="IPR037066">
    <property type="entry name" value="Plug_dom_sf"/>
</dbReference>
<keyword evidence="2 4" id="KW-0472">Membrane</keyword>
<dbReference type="PANTHER" id="PTHR40980:SF5">
    <property type="entry name" value="TONB-DEPENDENT RECEPTOR"/>
    <property type="match status" value="1"/>
</dbReference>
<gene>
    <name evidence="7" type="ORF">GCM10011379_12090</name>
</gene>
<feature type="domain" description="TonB-dependent receptor-like beta-barrel" evidence="5">
    <location>
        <begin position="560"/>
        <end position="996"/>
    </location>
</feature>
<keyword evidence="4" id="KW-0798">TonB box</keyword>
<organism evidence="7 8">
    <name type="scientific">Filimonas zeae</name>
    <dbReference type="NCBI Taxonomy" id="1737353"/>
    <lineage>
        <taxon>Bacteria</taxon>
        <taxon>Pseudomonadati</taxon>
        <taxon>Bacteroidota</taxon>
        <taxon>Chitinophagia</taxon>
        <taxon>Chitinophagales</taxon>
        <taxon>Chitinophagaceae</taxon>
        <taxon>Filimonas</taxon>
    </lineage>
</organism>
<dbReference type="Gene3D" id="2.40.170.20">
    <property type="entry name" value="TonB-dependent receptor, beta-barrel domain"/>
    <property type="match status" value="1"/>
</dbReference>
<reference evidence="7" key="1">
    <citation type="journal article" date="2014" name="Int. J. Syst. Evol. Microbiol.">
        <title>Complete genome sequence of Corynebacterium casei LMG S-19264T (=DSM 44701T), isolated from a smear-ripened cheese.</title>
        <authorList>
            <consortium name="US DOE Joint Genome Institute (JGI-PGF)"/>
            <person name="Walter F."/>
            <person name="Albersmeier A."/>
            <person name="Kalinowski J."/>
            <person name="Ruckert C."/>
        </authorList>
    </citation>
    <scope>NUCLEOTIDE SEQUENCE</scope>
    <source>
        <strain evidence="7">CGMCC 1.15290</strain>
    </source>
</reference>
<dbReference type="InterPro" id="IPR012910">
    <property type="entry name" value="Plug_dom"/>
</dbReference>
<sequence>MAVFEKGFLSVKGWKGLLVLVCIWVCGNSAWAQSGWASLKEKVSGNFYHTNVATVLQSLQEQTSYTFTFDNGLMQGVVVDSLVVKNGTLGGILQQLHDRSGLLFSLMPNKNIGVQKGKEAMKQKHVTGQVLDQKSGLPVGGATVSAGEVKQATDLEGKFSLPLKPGKYIVEISFIGYQGKRITDVVVEADDAIINLDVLLTPQAGTLSGVMVSAGMRKESVAALYVKQKNNVAISDGISAEQIRATADNNAAQVLKRVSGVVVQNDKFITIRGMSDRYNNVLINGAMLPSTEPNRRNFSFDIVPSASIDNIVINKTASPDMPSEFSGGFVQINTRDVPVRNFLDVTIGSGFNAASSGQMMMDHKRLGSDYLGAKGKDRTWYGTILQGAPYIKALYSDDLDYTAKVGSQIPNRWKYYQYGYAPVQNYQLAGGMIFRLKHNSSLGFTSGATYRNEQFVEKGEKRNISNADYRTERYRFTTTIGGIANLAFKTANHKLAFKNLYNRRFSSQFDYDNGRDFNTSDFVRNTTSNVLVNEIILNRLEGEHIIGRNLFRVDWFADVNRLTRDQPDTRYIRGVNRDEEANYSYNFKERPIIWGALFASALKETRKNAGVNVSVPFSILKNAQQIKAGYSFSDRKADYNGTGFRVLDVATDGIWATKQVGLPYDVIVSQQNLLAKHLTYYPTYNTNDNSTGDGYSGEQKLDGVYVMGDFRIMQQLRITGGLRYENNRIKMNTAYMLKSGADSVTTGNLPAEKSWLPSVNLIYNISPKMNFRASYGETLARPDFVERSPFIYYDFPEQLFVYGNYGIKTTTVKNYDARIEYYPSGSEVASVSFFYKDFTNPVERFFIQGNPSNSVEYANLDKAYVRGVEVDIRKSLSFIGEGSFLRNLYVSGNFSYLKGRIETYAERLDTPTNQMKRVKVESDRPVQGLSPYVLNLGLNYQSKIAGFNIGYNRFGRRIIYGGTQEGLVQYENPRDVLDLQLNFWLVKQKMELRLNAADILNQPFIIYSNATNDANGGSSAPNTDPQGIQFNPDVDFVNYKVKRGANYSFVLTYKF</sequence>
<comment type="similarity">
    <text evidence="4">Belongs to the TonB-dependent receptor family.</text>
</comment>
<dbReference type="InterPro" id="IPR000531">
    <property type="entry name" value="Beta-barrel_TonB"/>
</dbReference>
<proteinExistence type="inferred from homology"/>
<name>A0A917MSV1_9BACT</name>
<dbReference type="Pfam" id="PF00593">
    <property type="entry name" value="TonB_dep_Rec_b-barrel"/>
    <property type="match status" value="1"/>
</dbReference>
<dbReference type="GO" id="GO:0009279">
    <property type="term" value="C:cell outer membrane"/>
    <property type="evidence" value="ECO:0007669"/>
    <property type="project" value="UniProtKB-SubCell"/>
</dbReference>
<comment type="caution">
    <text evidence="7">The sequence shown here is derived from an EMBL/GenBank/DDBJ whole genome shotgun (WGS) entry which is preliminary data.</text>
</comment>
<dbReference type="Pfam" id="PF07715">
    <property type="entry name" value="Plug"/>
    <property type="match status" value="1"/>
</dbReference>
<reference evidence="7" key="2">
    <citation type="submission" date="2020-09" db="EMBL/GenBank/DDBJ databases">
        <authorList>
            <person name="Sun Q."/>
            <person name="Zhou Y."/>
        </authorList>
    </citation>
    <scope>NUCLEOTIDE SEQUENCE</scope>
    <source>
        <strain evidence="7">CGMCC 1.15290</strain>
    </source>
</reference>
<dbReference type="EMBL" id="BMIB01000001">
    <property type="protein sequence ID" value="GGH62271.1"/>
    <property type="molecule type" value="Genomic_DNA"/>
</dbReference>
<dbReference type="SUPFAM" id="SSF49464">
    <property type="entry name" value="Carboxypeptidase regulatory domain-like"/>
    <property type="match status" value="1"/>
</dbReference>
<evidence type="ECO:0000259" key="5">
    <source>
        <dbReference type="Pfam" id="PF00593"/>
    </source>
</evidence>
<dbReference type="AlphaFoldDB" id="A0A917MSV1"/>
<evidence type="ECO:0000259" key="6">
    <source>
        <dbReference type="Pfam" id="PF07715"/>
    </source>
</evidence>
<dbReference type="PANTHER" id="PTHR40980">
    <property type="entry name" value="PLUG DOMAIN-CONTAINING PROTEIN"/>
    <property type="match status" value="1"/>
</dbReference>
<dbReference type="Gene3D" id="2.60.40.1120">
    <property type="entry name" value="Carboxypeptidase-like, regulatory domain"/>
    <property type="match status" value="1"/>
</dbReference>
<evidence type="ECO:0000313" key="7">
    <source>
        <dbReference type="EMBL" id="GGH62271.1"/>
    </source>
</evidence>
<keyword evidence="3" id="KW-0998">Cell outer membrane</keyword>
<dbReference type="RefSeq" id="WP_188951069.1">
    <property type="nucleotide sequence ID" value="NZ_BMIB01000001.1"/>
</dbReference>
<dbReference type="InterPro" id="IPR008969">
    <property type="entry name" value="CarboxyPept-like_regulatory"/>
</dbReference>
<dbReference type="Gene3D" id="2.170.130.10">
    <property type="entry name" value="TonB-dependent receptor, plug domain"/>
    <property type="match status" value="1"/>
</dbReference>
<evidence type="ECO:0000256" key="1">
    <source>
        <dbReference type="ARBA" id="ARBA00004442"/>
    </source>
</evidence>
<comment type="subcellular location">
    <subcellularLocation>
        <location evidence="1 4">Cell outer membrane</location>
    </subcellularLocation>
</comment>
<evidence type="ECO:0000256" key="3">
    <source>
        <dbReference type="ARBA" id="ARBA00023237"/>
    </source>
</evidence>
<accession>A0A917MSV1</accession>